<evidence type="ECO:0000256" key="2">
    <source>
        <dbReference type="ARBA" id="ARBA00022723"/>
    </source>
</evidence>
<accession>A0A8A3S6W7</accession>
<organism evidence="6 7">
    <name type="scientific">Methanofollis aquaemaris</name>
    <dbReference type="NCBI Taxonomy" id="126734"/>
    <lineage>
        <taxon>Archaea</taxon>
        <taxon>Methanobacteriati</taxon>
        <taxon>Methanobacteriota</taxon>
        <taxon>Stenosarchaea group</taxon>
        <taxon>Methanomicrobia</taxon>
        <taxon>Methanomicrobiales</taxon>
        <taxon>Methanomicrobiaceae</taxon>
        <taxon>Methanofollis</taxon>
    </lineage>
</organism>
<keyword evidence="1" id="KW-0004">4Fe-4S</keyword>
<keyword evidence="7" id="KW-1185">Reference proteome</keyword>
<dbReference type="KEGG" id="maqe:RJ40_07445"/>
<evidence type="ECO:0000256" key="1">
    <source>
        <dbReference type="ARBA" id="ARBA00022485"/>
    </source>
</evidence>
<dbReference type="Gene3D" id="1.10.15.40">
    <property type="entry name" value="Electron transport complex subunit B, putative Fe-S cluster"/>
    <property type="match status" value="1"/>
</dbReference>
<dbReference type="GO" id="GO:0046872">
    <property type="term" value="F:metal ion binding"/>
    <property type="evidence" value="ECO:0007669"/>
    <property type="project" value="UniProtKB-KW"/>
</dbReference>
<evidence type="ECO:0000313" key="7">
    <source>
        <dbReference type="Proteomes" id="UP001042704"/>
    </source>
</evidence>
<reference evidence="6" key="1">
    <citation type="journal article" date="2001" name="Int. J. Syst. Evol. Microbiol.">
        <title>Methanofollis aquaemaris sp. nov., a methanogen isolated from an aquaculture fish pond.</title>
        <authorList>
            <person name="Lai M.C."/>
            <person name="Chen S.C."/>
        </authorList>
    </citation>
    <scope>NUCLEOTIDE SEQUENCE</scope>
    <source>
        <strain evidence="6">N2F9704</strain>
    </source>
</reference>
<evidence type="ECO:0000256" key="3">
    <source>
        <dbReference type="ARBA" id="ARBA00023004"/>
    </source>
</evidence>
<dbReference type="Pfam" id="PF04060">
    <property type="entry name" value="FeS"/>
    <property type="match status" value="1"/>
</dbReference>
<dbReference type="GeneID" id="76424186"/>
<sequence>MGWTPPGKNCGLCGARTCEAFMEMVAAGERSVADCPFSAGEACIVAPDAIYTGRDFVGNAYDFVIDPLPGEPSARKIVLPFRPDLVERWEIAEGEIVVGRPMGAGCPVQHVIRVIEADPVTGVITGHVVGPEFSREGEYHDVRAYHMLGFEGMATHLSSPPVFGKRQRFLPGFCMMALAHTGVTNMIVERPEGLHVRVEDVII</sequence>
<keyword evidence="4" id="KW-0411">Iron-sulfur</keyword>
<dbReference type="Proteomes" id="UP001042704">
    <property type="component" value="Chromosome"/>
</dbReference>
<name>A0A8A3S6W7_9EURY</name>
<dbReference type="PROSITE" id="PS51656">
    <property type="entry name" value="4FE4S"/>
    <property type="match status" value="1"/>
</dbReference>
<evidence type="ECO:0000313" key="6">
    <source>
        <dbReference type="EMBL" id="QSZ67346.1"/>
    </source>
</evidence>
<dbReference type="RefSeq" id="WP_265580234.1">
    <property type="nucleotide sequence ID" value="NZ_CP036172.1"/>
</dbReference>
<reference evidence="6" key="2">
    <citation type="submission" date="2019-02" db="EMBL/GenBank/DDBJ databases">
        <authorList>
            <person name="Chen S.-C."/>
            <person name="Chien H.-H."/>
            <person name="Lai M.-C."/>
        </authorList>
    </citation>
    <scope>NUCLEOTIDE SEQUENCE</scope>
    <source>
        <strain evidence="6">N2F9704</strain>
    </source>
</reference>
<keyword evidence="2" id="KW-0479">Metal-binding</keyword>
<evidence type="ECO:0000259" key="5">
    <source>
        <dbReference type="PROSITE" id="PS51656"/>
    </source>
</evidence>
<keyword evidence="3" id="KW-0408">Iron</keyword>
<dbReference type="GO" id="GO:0051539">
    <property type="term" value="F:4 iron, 4 sulfur cluster binding"/>
    <property type="evidence" value="ECO:0007669"/>
    <property type="project" value="UniProtKB-KW"/>
</dbReference>
<dbReference type="InterPro" id="IPR007202">
    <property type="entry name" value="4Fe-4S_dom"/>
</dbReference>
<protein>
    <submittedName>
        <fullName evidence="6">Fe-S cluster protein</fullName>
    </submittedName>
</protein>
<proteinExistence type="predicted"/>
<evidence type="ECO:0000256" key="4">
    <source>
        <dbReference type="ARBA" id="ARBA00023014"/>
    </source>
</evidence>
<dbReference type="EMBL" id="CP036172">
    <property type="protein sequence ID" value="QSZ67346.1"/>
    <property type="molecule type" value="Genomic_DNA"/>
</dbReference>
<feature type="domain" description="4Fe-4S" evidence="5">
    <location>
        <begin position="1"/>
        <end position="52"/>
    </location>
</feature>
<dbReference type="AlphaFoldDB" id="A0A8A3S6W7"/>
<gene>
    <name evidence="6" type="ORF">RJ40_07445</name>
</gene>